<proteinExistence type="inferred from homology"/>
<evidence type="ECO:0000313" key="9">
    <source>
        <dbReference type="EMBL" id="MBJ3778043.1"/>
    </source>
</evidence>
<dbReference type="SUPFAM" id="SSF46785">
    <property type="entry name" value="Winged helix' DNA-binding domain"/>
    <property type="match status" value="1"/>
</dbReference>
<evidence type="ECO:0000256" key="1">
    <source>
        <dbReference type="ARBA" id="ARBA00007957"/>
    </source>
</evidence>
<keyword evidence="2 8" id="KW-0678">Repressor</keyword>
<feature type="binding site" evidence="7">
    <location>
        <position position="88"/>
    </location>
    <ligand>
        <name>Zn(2+)</name>
        <dbReference type="ChEBI" id="CHEBI:29105"/>
    </ligand>
</feature>
<keyword evidence="8" id="KW-0408">Iron</keyword>
<evidence type="ECO:0000256" key="4">
    <source>
        <dbReference type="ARBA" id="ARBA00023015"/>
    </source>
</evidence>
<dbReference type="GO" id="GO:0046872">
    <property type="term" value="F:metal ion binding"/>
    <property type="evidence" value="ECO:0007669"/>
    <property type="project" value="UniProtKB-KW"/>
</dbReference>
<keyword evidence="4 8" id="KW-0805">Transcription regulation</keyword>
<reference evidence="9" key="1">
    <citation type="submission" date="2020-12" db="EMBL/GenBank/DDBJ databases">
        <title>Bacterial taxonomy.</title>
        <authorList>
            <person name="Pan X."/>
        </authorList>
    </citation>
    <scope>NUCLEOTIDE SEQUENCE</scope>
    <source>
        <strain evidence="9">B2012</strain>
    </source>
</reference>
<sequence>MKRARSSMRNHEYIYEALHAAGGPMSAYELLDRVREHGISAPPTVYRALDYLVEKGRVHRLESINAYVACSDPDGGHCDPVFAICTRCKAIEELPGGAALAVIDHEAKRAGFAVHHATIEVQGYCRACLKALATLDAAS</sequence>
<comment type="caution">
    <text evidence="9">The sequence shown here is derived from an EMBL/GenBank/DDBJ whole genome shotgun (WGS) entry which is preliminary data.</text>
</comment>
<evidence type="ECO:0000256" key="8">
    <source>
        <dbReference type="RuleBase" id="RU364037"/>
    </source>
</evidence>
<comment type="similarity">
    <text evidence="1 8">Belongs to the Fur family.</text>
</comment>
<name>A0A934ISX9_9HYPH</name>
<dbReference type="Gene3D" id="1.10.10.10">
    <property type="entry name" value="Winged helix-like DNA-binding domain superfamily/Winged helix DNA-binding domain"/>
    <property type="match status" value="1"/>
</dbReference>
<dbReference type="Gene3D" id="3.30.1490.190">
    <property type="match status" value="1"/>
</dbReference>
<dbReference type="InterPro" id="IPR043135">
    <property type="entry name" value="Fur_C"/>
</dbReference>
<evidence type="ECO:0000313" key="10">
    <source>
        <dbReference type="Proteomes" id="UP000609531"/>
    </source>
</evidence>
<evidence type="ECO:0000256" key="5">
    <source>
        <dbReference type="ARBA" id="ARBA00023125"/>
    </source>
</evidence>
<comment type="subunit">
    <text evidence="8">Homodimer.</text>
</comment>
<dbReference type="InterPro" id="IPR002481">
    <property type="entry name" value="FUR"/>
</dbReference>
<keyword evidence="3 7" id="KW-0862">Zinc</keyword>
<keyword evidence="8" id="KW-0963">Cytoplasm</keyword>
<keyword evidence="7 8" id="KW-0479">Metal-binding</keyword>
<keyword evidence="5 8" id="KW-0238">DNA-binding</keyword>
<gene>
    <name evidence="8" type="primary">fur</name>
    <name evidence="9" type="ORF">JCR33_20250</name>
</gene>
<evidence type="ECO:0000256" key="7">
    <source>
        <dbReference type="PIRSR" id="PIRSR602481-1"/>
    </source>
</evidence>
<comment type="cofactor">
    <cofactor evidence="7">
        <name>Zn(2+)</name>
        <dbReference type="ChEBI" id="CHEBI:29105"/>
    </cofactor>
    <text evidence="7">Binds 1 zinc ion per subunit.</text>
</comment>
<evidence type="ECO:0000256" key="3">
    <source>
        <dbReference type="ARBA" id="ARBA00022833"/>
    </source>
</evidence>
<dbReference type="GO" id="GO:0005737">
    <property type="term" value="C:cytoplasm"/>
    <property type="evidence" value="ECO:0007669"/>
    <property type="project" value="UniProtKB-SubCell"/>
</dbReference>
<feature type="binding site" evidence="7">
    <location>
        <position position="85"/>
    </location>
    <ligand>
        <name>Zn(2+)</name>
        <dbReference type="ChEBI" id="CHEBI:29105"/>
    </ligand>
</feature>
<dbReference type="GO" id="GO:0003677">
    <property type="term" value="F:DNA binding"/>
    <property type="evidence" value="ECO:0007669"/>
    <property type="project" value="UniProtKB-UniRule"/>
</dbReference>
<evidence type="ECO:0000256" key="2">
    <source>
        <dbReference type="ARBA" id="ARBA00022491"/>
    </source>
</evidence>
<accession>A0A934ISX9</accession>
<protein>
    <recommendedName>
        <fullName evidence="8">Ferric uptake regulation protein</fullName>
    </recommendedName>
</protein>
<feature type="binding site" evidence="7">
    <location>
        <position position="125"/>
    </location>
    <ligand>
        <name>Zn(2+)</name>
        <dbReference type="ChEBI" id="CHEBI:29105"/>
    </ligand>
</feature>
<dbReference type="InterPro" id="IPR036390">
    <property type="entry name" value="WH_DNA-bd_sf"/>
</dbReference>
<feature type="binding site" evidence="7">
    <location>
        <position position="128"/>
    </location>
    <ligand>
        <name>Zn(2+)</name>
        <dbReference type="ChEBI" id="CHEBI:29105"/>
    </ligand>
</feature>
<comment type="subcellular location">
    <subcellularLocation>
        <location evidence="8">Cytoplasm</location>
    </subcellularLocation>
</comment>
<keyword evidence="6 8" id="KW-0804">Transcription</keyword>
<dbReference type="Proteomes" id="UP000609531">
    <property type="component" value="Unassembled WGS sequence"/>
</dbReference>
<dbReference type="AlphaFoldDB" id="A0A934ISX9"/>
<dbReference type="EMBL" id="JAEKJA010000023">
    <property type="protein sequence ID" value="MBJ3778043.1"/>
    <property type="molecule type" value="Genomic_DNA"/>
</dbReference>
<dbReference type="RefSeq" id="WP_198883950.1">
    <property type="nucleotide sequence ID" value="NZ_JAEKJA010000023.1"/>
</dbReference>
<keyword evidence="10" id="KW-1185">Reference proteome</keyword>
<organism evidence="9 10">
    <name type="scientific">Acuticoccus mangrovi</name>
    <dbReference type="NCBI Taxonomy" id="2796142"/>
    <lineage>
        <taxon>Bacteria</taxon>
        <taxon>Pseudomonadati</taxon>
        <taxon>Pseudomonadota</taxon>
        <taxon>Alphaproteobacteria</taxon>
        <taxon>Hyphomicrobiales</taxon>
        <taxon>Amorphaceae</taxon>
        <taxon>Acuticoccus</taxon>
    </lineage>
</organism>
<dbReference type="InterPro" id="IPR036388">
    <property type="entry name" value="WH-like_DNA-bd_sf"/>
</dbReference>
<dbReference type="GO" id="GO:0003700">
    <property type="term" value="F:DNA-binding transcription factor activity"/>
    <property type="evidence" value="ECO:0007669"/>
    <property type="project" value="UniProtKB-UniRule"/>
</dbReference>
<dbReference type="CDD" id="cd07153">
    <property type="entry name" value="Fur_like"/>
    <property type="match status" value="1"/>
</dbReference>
<evidence type="ECO:0000256" key="6">
    <source>
        <dbReference type="ARBA" id="ARBA00023163"/>
    </source>
</evidence>